<protein>
    <recommendedName>
        <fullName evidence="3">LamG-like jellyroll fold domain-containing protein</fullName>
    </recommendedName>
</protein>
<organism evidence="4 5">
    <name type="scientific">Neorhodopirellula pilleata</name>
    <dbReference type="NCBI Taxonomy" id="2714738"/>
    <lineage>
        <taxon>Bacteria</taxon>
        <taxon>Pseudomonadati</taxon>
        <taxon>Planctomycetota</taxon>
        <taxon>Planctomycetia</taxon>
        <taxon>Pirellulales</taxon>
        <taxon>Pirellulaceae</taxon>
        <taxon>Neorhodopirellula</taxon>
    </lineage>
</organism>
<dbReference type="InterPro" id="IPR013320">
    <property type="entry name" value="ConA-like_dom_sf"/>
</dbReference>
<dbReference type="OrthoDB" id="9801455at2"/>
<dbReference type="Pfam" id="PF13385">
    <property type="entry name" value="Laminin_G_3"/>
    <property type="match status" value="1"/>
</dbReference>
<evidence type="ECO:0000313" key="4">
    <source>
        <dbReference type="EMBL" id="TWT96450.1"/>
    </source>
</evidence>
<dbReference type="SUPFAM" id="SSF49899">
    <property type="entry name" value="Concanavalin A-like lectins/glucanases"/>
    <property type="match status" value="1"/>
</dbReference>
<reference evidence="4 5" key="1">
    <citation type="submission" date="2019-02" db="EMBL/GenBank/DDBJ databases">
        <title>Deep-cultivation of Planctomycetes and their phenomic and genomic characterization uncovers novel biology.</title>
        <authorList>
            <person name="Wiegand S."/>
            <person name="Jogler M."/>
            <person name="Boedeker C."/>
            <person name="Pinto D."/>
            <person name="Vollmers J."/>
            <person name="Rivas-Marin E."/>
            <person name="Kohn T."/>
            <person name="Peeters S.H."/>
            <person name="Heuer A."/>
            <person name="Rast P."/>
            <person name="Oberbeckmann S."/>
            <person name="Bunk B."/>
            <person name="Jeske O."/>
            <person name="Meyerdierks A."/>
            <person name="Storesund J.E."/>
            <person name="Kallscheuer N."/>
            <person name="Luecker S."/>
            <person name="Lage O.M."/>
            <person name="Pohl T."/>
            <person name="Merkel B.J."/>
            <person name="Hornburger P."/>
            <person name="Mueller R.-W."/>
            <person name="Bruemmer F."/>
            <person name="Labrenz M."/>
            <person name="Spormann A.M."/>
            <person name="Op Den Camp H."/>
            <person name="Overmann J."/>
            <person name="Amann R."/>
            <person name="Jetten M.S.M."/>
            <person name="Mascher T."/>
            <person name="Medema M.H."/>
            <person name="Devos D.P."/>
            <person name="Kaster A.-K."/>
            <person name="Ovreas L."/>
            <person name="Rohde M."/>
            <person name="Galperin M.Y."/>
            <person name="Jogler C."/>
        </authorList>
    </citation>
    <scope>NUCLEOTIDE SEQUENCE [LARGE SCALE GENOMIC DNA]</scope>
    <source>
        <strain evidence="4 5">Pla100</strain>
    </source>
</reference>
<keyword evidence="1" id="KW-0732">Signal</keyword>
<evidence type="ECO:0000256" key="2">
    <source>
        <dbReference type="ARBA" id="ARBA00023157"/>
    </source>
</evidence>
<dbReference type="Gene3D" id="2.60.120.200">
    <property type="match status" value="1"/>
</dbReference>
<keyword evidence="5" id="KW-1185">Reference proteome</keyword>
<dbReference type="InterPro" id="IPR006558">
    <property type="entry name" value="LamG-like"/>
</dbReference>
<comment type="caution">
    <text evidence="4">The sequence shown here is derived from an EMBL/GenBank/DDBJ whole genome shotgun (WGS) entry which is preliminary data.</text>
</comment>
<accession>A0A5C6AAM2</accession>
<dbReference type="SMART" id="SM00560">
    <property type="entry name" value="LamGL"/>
    <property type="match status" value="1"/>
</dbReference>
<sequence>MVAGLVAITSNAAARISPPLFANPTISSQRSLRMFRTIVIIGAATLVLSSVSNVRADLITGLTHYWDFDHSAGFTLDDNVGTNSGTLQGFTVPTWVSGKFGNALSFDGINDQVSLGGINAAGNQLSVGGWVRLNRLPSSLPTPFEAIFDSAPDTFVLYSDRDNQELRFKIVDQESDAARPGIAQSQLSTANWVHVLGVYDGTNNQASIYLNGALADQHIGSDFTPGPLTGNVFTGGPSYFGSEGGQWFLSGTIDDFAVWDRVLTVAEISQLQTASVGQLTAVPEPSSLLLIGSAGVAFLSFSRRRKAANNHGLQRRRDCKRFGNGQSFVPAR</sequence>
<dbReference type="Proteomes" id="UP000316213">
    <property type="component" value="Unassembled WGS sequence"/>
</dbReference>
<dbReference type="Pfam" id="PF07589">
    <property type="entry name" value="PEP-CTERM"/>
    <property type="match status" value="1"/>
</dbReference>
<feature type="domain" description="LamG-like jellyroll fold" evidence="3">
    <location>
        <begin position="123"/>
        <end position="266"/>
    </location>
</feature>
<dbReference type="InterPro" id="IPR013424">
    <property type="entry name" value="Ice-binding_C"/>
</dbReference>
<dbReference type="EMBL" id="SJPM01000005">
    <property type="protein sequence ID" value="TWT96450.1"/>
    <property type="molecule type" value="Genomic_DNA"/>
</dbReference>
<evidence type="ECO:0000313" key="5">
    <source>
        <dbReference type="Proteomes" id="UP000316213"/>
    </source>
</evidence>
<gene>
    <name evidence="4" type="ORF">Pla100_29300</name>
</gene>
<proteinExistence type="predicted"/>
<dbReference type="RefSeq" id="WP_146578365.1">
    <property type="nucleotide sequence ID" value="NZ_SJPM01000005.1"/>
</dbReference>
<name>A0A5C6AAM2_9BACT</name>
<keyword evidence="2" id="KW-1015">Disulfide bond</keyword>
<dbReference type="NCBIfam" id="TIGR02595">
    <property type="entry name" value="PEP_CTERM"/>
    <property type="match status" value="1"/>
</dbReference>
<evidence type="ECO:0000259" key="3">
    <source>
        <dbReference type="SMART" id="SM00560"/>
    </source>
</evidence>
<dbReference type="AlphaFoldDB" id="A0A5C6AAM2"/>
<evidence type="ECO:0000256" key="1">
    <source>
        <dbReference type="ARBA" id="ARBA00022729"/>
    </source>
</evidence>